<dbReference type="AlphaFoldDB" id="A0A6A6Y4Z8"/>
<organism evidence="4">
    <name type="scientific">Mytilinidion resinicola</name>
    <dbReference type="NCBI Taxonomy" id="574789"/>
    <lineage>
        <taxon>Eukaryota</taxon>
        <taxon>Fungi</taxon>
        <taxon>Dikarya</taxon>
        <taxon>Ascomycota</taxon>
        <taxon>Pezizomycotina</taxon>
        <taxon>Dothideomycetes</taxon>
        <taxon>Pleosporomycetidae</taxon>
        <taxon>Mytilinidiales</taxon>
        <taxon>Mytilinidiaceae</taxon>
        <taxon>Mytilinidion</taxon>
    </lineage>
</organism>
<reference evidence="6" key="3">
    <citation type="submission" date="2025-04" db="UniProtKB">
        <authorList>
            <consortium name="RefSeq"/>
        </authorList>
    </citation>
    <scope>IDENTIFICATION</scope>
    <source>
        <strain evidence="6">CBS 304.34</strain>
    </source>
</reference>
<dbReference type="InterPro" id="IPR036691">
    <property type="entry name" value="Endo/exonu/phosph_ase_sf"/>
</dbReference>
<dbReference type="SMART" id="SM00128">
    <property type="entry name" value="IPPc"/>
    <property type="match status" value="1"/>
</dbReference>
<evidence type="ECO:0000256" key="2">
    <source>
        <dbReference type="SAM" id="Phobius"/>
    </source>
</evidence>
<accession>A0A6A6Y4Z8</accession>
<dbReference type="PANTHER" id="PTHR11200:SF286">
    <property type="entry name" value="5-PHOSPHATASE, PUTATIVE (AFU_ORTHOLOGUE AFUA_5G07600)-RELATED"/>
    <property type="match status" value="1"/>
</dbReference>
<dbReference type="EMBL" id="MU003718">
    <property type="protein sequence ID" value="KAF2803305.1"/>
    <property type="molecule type" value="Genomic_DNA"/>
</dbReference>
<keyword evidence="2" id="KW-1133">Transmembrane helix</keyword>
<keyword evidence="2" id="KW-0472">Membrane</keyword>
<dbReference type="PANTHER" id="PTHR11200">
    <property type="entry name" value="INOSITOL 5-PHOSPHATASE"/>
    <property type="match status" value="1"/>
</dbReference>
<protein>
    <submittedName>
        <fullName evidence="4 6">DNase I-like protein</fullName>
    </submittedName>
</protein>
<reference evidence="4 6" key="1">
    <citation type="journal article" date="2020" name="Stud. Mycol.">
        <title>101 Dothideomycetes genomes: a test case for predicting lifestyles and emergence of pathogens.</title>
        <authorList>
            <person name="Haridas S."/>
            <person name="Albert R."/>
            <person name="Binder M."/>
            <person name="Bloem J."/>
            <person name="Labutti K."/>
            <person name="Salamov A."/>
            <person name="Andreopoulos B."/>
            <person name="Baker S."/>
            <person name="Barry K."/>
            <person name="Bills G."/>
            <person name="Bluhm B."/>
            <person name="Cannon C."/>
            <person name="Castanera R."/>
            <person name="Culley D."/>
            <person name="Daum C."/>
            <person name="Ezra D."/>
            <person name="Gonzalez J."/>
            <person name="Henrissat B."/>
            <person name="Kuo A."/>
            <person name="Liang C."/>
            <person name="Lipzen A."/>
            <person name="Lutzoni F."/>
            <person name="Magnuson J."/>
            <person name="Mondo S."/>
            <person name="Nolan M."/>
            <person name="Ohm R."/>
            <person name="Pangilinan J."/>
            <person name="Park H.-J."/>
            <person name="Ramirez L."/>
            <person name="Alfaro M."/>
            <person name="Sun H."/>
            <person name="Tritt A."/>
            <person name="Yoshinaga Y."/>
            <person name="Zwiers L.-H."/>
            <person name="Turgeon B."/>
            <person name="Goodwin S."/>
            <person name="Spatafora J."/>
            <person name="Crous P."/>
            <person name="Grigoriev I."/>
        </authorList>
    </citation>
    <scope>NUCLEOTIDE SEQUENCE</scope>
    <source>
        <strain evidence="4 6">CBS 304.34</strain>
    </source>
</reference>
<feature type="compositionally biased region" description="Polar residues" evidence="1">
    <location>
        <begin position="235"/>
        <end position="251"/>
    </location>
</feature>
<keyword evidence="2" id="KW-0812">Transmembrane</keyword>
<evidence type="ECO:0000313" key="5">
    <source>
        <dbReference type="Proteomes" id="UP000504636"/>
    </source>
</evidence>
<dbReference type="RefSeq" id="XP_033570269.1">
    <property type="nucleotide sequence ID" value="XM_033712965.1"/>
</dbReference>
<dbReference type="Gene3D" id="3.60.10.10">
    <property type="entry name" value="Endonuclease/exonuclease/phosphatase"/>
    <property type="match status" value="1"/>
</dbReference>
<evidence type="ECO:0000256" key="1">
    <source>
        <dbReference type="SAM" id="MobiDB-lite"/>
    </source>
</evidence>
<name>A0A6A6Y4Z8_9PEZI</name>
<dbReference type="OrthoDB" id="62798at2759"/>
<reference evidence="6" key="2">
    <citation type="submission" date="2020-04" db="EMBL/GenBank/DDBJ databases">
        <authorList>
            <consortium name="NCBI Genome Project"/>
        </authorList>
    </citation>
    <scope>NUCLEOTIDE SEQUENCE</scope>
    <source>
        <strain evidence="6">CBS 304.34</strain>
    </source>
</reference>
<dbReference type="Proteomes" id="UP000504636">
    <property type="component" value="Unplaced"/>
</dbReference>
<dbReference type="GO" id="GO:0004439">
    <property type="term" value="F:phosphatidylinositol-4,5-bisphosphate 5-phosphatase activity"/>
    <property type="evidence" value="ECO:0007669"/>
    <property type="project" value="TreeGrafter"/>
</dbReference>
<feature type="region of interest" description="Disordered" evidence="1">
    <location>
        <begin position="275"/>
        <end position="298"/>
    </location>
</feature>
<dbReference type="InterPro" id="IPR000300">
    <property type="entry name" value="IPPc"/>
</dbReference>
<gene>
    <name evidence="4 6" type="ORF">BDZ99DRAFT_170582</name>
</gene>
<feature type="domain" description="Inositol polyphosphate-related phosphatase" evidence="3">
    <location>
        <begin position="2"/>
        <end position="352"/>
    </location>
</feature>
<feature type="region of interest" description="Disordered" evidence="1">
    <location>
        <begin position="185"/>
        <end position="251"/>
    </location>
</feature>
<evidence type="ECO:0000313" key="4">
    <source>
        <dbReference type="EMBL" id="KAF2803305.1"/>
    </source>
</evidence>
<sequence length="419" mass="45900">MPSLEAYLVTFNCAREPVNPDTLAPHLFDALPQDAGLPDVVAIALQEVAPIAYSFLGGSYLEPYFSQVASTVQLAAKLHSDDAQAYQHFLTRSLGMTALMLFWKPAVASKIQWVQSAGAGVGLWDMGNKGAVGVRVGLALDNSDETFDITFVSGHLAPMEGEVPRRNQDWENIVRNLVFINDETPKSSAEEQPLLSSPSAPPPPDNTGLYHPSNHIFVAGDLNYRTHDTPPDPNSHINYPQPTPSSASPTHFSHFLKTDQLARELDANRTLHGFSEAPITFPPTYKHSPKPDSSSDADEQWQWAKHRYPSWCDRILFLPPLRPHIYTSLALQKTSDHQPVALSVSVSLDPPNRVYDAEPPFPLNKDWRARADAARRKEIVVGVLSYLALTRSGNAVLVGVVAVVVAGVWMAGWMSEGGG</sequence>
<dbReference type="GeneID" id="54453858"/>
<dbReference type="GO" id="GO:0046856">
    <property type="term" value="P:phosphatidylinositol dephosphorylation"/>
    <property type="evidence" value="ECO:0007669"/>
    <property type="project" value="InterPro"/>
</dbReference>
<feature type="transmembrane region" description="Helical" evidence="2">
    <location>
        <begin position="395"/>
        <end position="414"/>
    </location>
</feature>
<proteinExistence type="predicted"/>
<dbReference type="Pfam" id="PF22669">
    <property type="entry name" value="Exo_endo_phos2"/>
    <property type="match status" value="1"/>
</dbReference>
<keyword evidence="5" id="KW-1185">Reference proteome</keyword>
<dbReference type="InterPro" id="IPR046985">
    <property type="entry name" value="IP5"/>
</dbReference>
<evidence type="ECO:0000313" key="6">
    <source>
        <dbReference type="RefSeq" id="XP_033570269.1"/>
    </source>
</evidence>
<evidence type="ECO:0000259" key="3">
    <source>
        <dbReference type="SMART" id="SM00128"/>
    </source>
</evidence>
<dbReference type="SUPFAM" id="SSF56219">
    <property type="entry name" value="DNase I-like"/>
    <property type="match status" value="1"/>
</dbReference>